<proteinExistence type="predicted"/>
<dbReference type="RefSeq" id="WP_211910991.1">
    <property type="nucleotide sequence ID" value="NZ_CP036498.1"/>
</dbReference>
<evidence type="ECO:0000256" key="3">
    <source>
        <dbReference type="SAM" id="Phobius"/>
    </source>
</evidence>
<keyword evidence="1" id="KW-0175">Coiled coil</keyword>
<feature type="transmembrane region" description="Helical" evidence="3">
    <location>
        <begin position="99"/>
        <end position="121"/>
    </location>
</feature>
<reference evidence="4 5" key="1">
    <citation type="submission" date="2019-02" db="EMBL/GenBank/DDBJ databases">
        <title>Emended description of the genus Rhodopseudomonas and description of Rhodopseudomonas albus sp. nov., a non-phototrophic, heavy-metal-tolerant bacterium isolated from garden soil.</title>
        <authorList>
            <person name="Bao Z."/>
            <person name="Cao W.W."/>
            <person name="Sato Y."/>
            <person name="Nishizawa T."/>
            <person name="Zhao J."/>
            <person name="Guo Y."/>
            <person name="Ohta H."/>
        </authorList>
    </citation>
    <scope>NUCLEOTIDE SEQUENCE [LARGE SCALE GENOMIC DNA]</scope>
    <source>
        <strain evidence="4 5">SK50-23</strain>
    </source>
</reference>
<accession>A0ABX8A4B9</accession>
<sequence length="404" mass="41769">MADDSETGSVPNAGRPKRQPPTLELAATHVTERTVASETPPSEEPASPQDAAQGTAPDETAAQSTPHIDTAPSDMPPEPVEPVTEEPAPPPPQRERAAILLPIAAGALAGAVVAGTTWFVLNSLSVPDRSEIDALTARIAQLEARPAPKPDTSAATRIDGLEKSIAALRGDLTNAKTQSDRAVAEINQLKSAPRSTTAVVDLAPITERLNAIERAAGDLKSSTDQQNAKPADDVALRRTVAASLLDTSVRQSEPYASALAAVKPLASNATQLTPLDAFATTGVPNDATLSRELLTLLPKLAPAKTETVAAGTGFLDRLQAGAAKLVRIERSDAVSSNISAVARAGAAARSNDVTTAKRELLTLAPAERATVQPWLDKLAARDAALAASRQFAADAMAALSKPAP</sequence>
<feature type="coiled-coil region" evidence="1">
    <location>
        <begin position="158"/>
        <end position="192"/>
    </location>
</feature>
<evidence type="ECO:0000256" key="2">
    <source>
        <dbReference type="SAM" id="MobiDB-lite"/>
    </source>
</evidence>
<dbReference type="EMBL" id="CP036498">
    <property type="protein sequence ID" value="QUS37504.1"/>
    <property type="molecule type" value="Genomic_DNA"/>
</dbReference>
<evidence type="ECO:0008006" key="6">
    <source>
        <dbReference type="Google" id="ProtNLM"/>
    </source>
</evidence>
<name>A0ABX8A4B9_9BRAD</name>
<evidence type="ECO:0000313" key="4">
    <source>
        <dbReference type="EMBL" id="QUS37504.1"/>
    </source>
</evidence>
<dbReference type="Proteomes" id="UP000682843">
    <property type="component" value="Chromosome"/>
</dbReference>
<protein>
    <recommendedName>
        <fullName evidence="6">Inner membrane protein</fullName>
    </recommendedName>
</protein>
<feature type="region of interest" description="Disordered" evidence="2">
    <location>
        <begin position="1"/>
        <end position="93"/>
    </location>
</feature>
<keyword evidence="3" id="KW-1133">Transmembrane helix</keyword>
<keyword evidence="3" id="KW-0812">Transmembrane</keyword>
<organism evidence="4 5">
    <name type="scientific">Tardiphaga alba</name>
    <dbReference type="NCBI Taxonomy" id="340268"/>
    <lineage>
        <taxon>Bacteria</taxon>
        <taxon>Pseudomonadati</taxon>
        <taxon>Pseudomonadota</taxon>
        <taxon>Alphaproteobacteria</taxon>
        <taxon>Hyphomicrobiales</taxon>
        <taxon>Nitrobacteraceae</taxon>
        <taxon>Tardiphaga</taxon>
    </lineage>
</organism>
<evidence type="ECO:0000256" key="1">
    <source>
        <dbReference type="SAM" id="Coils"/>
    </source>
</evidence>
<gene>
    <name evidence="4" type="ORF">RPMA_00425</name>
</gene>
<evidence type="ECO:0000313" key="5">
    <source>
        <dbReference type="Proteomes" id="UP000682843"/>
    </source>
</evidence>
<dbReference type="Gene3D" id="1.20.5.1700">
    <property type="match status" value="1"/>
</dbReference>
<keyword evidence="3" id="KW-0472">Membrane</keyword>
<feature type="compositionally biased region" description="Low complexity" evidence="2">
    <location>
        <begin position="36"/>
        <end position="48"/>
    </location>
</feature>
<keyword evidence="5" id="KW-1185">Reference proteome</keyword>